<dbReference type="Pfam" id="PF12365">
    <property type="entry name" value="DUF3649"/>
    <property type="match status" value="1"/>
</dbReference>
<dbReference type="RefSeq" id="WP_148816168.1">
    <property type="nucleotide sequence ID" value="NZ_CP043046.1"/>
</dbReference>
<keyword evidence="1" id="KW-0812">Transmembrane</keyword>
<feature type="transmembrane region" description="Helical" evidence="1">
    <location>
        <begin position="17"/>
        <end position="39"/>
    </location>
</feature>
<keyword evidence="1" id="KW-1133">Transmembrane helix</keyword>
<accession>A0A5C0B2Z0</accession>
<sequence length="97" mass="10092">MSLSSSLIARAPLVSRIIAAIFGGYGLASLAAVALTALPGHPSEAVLIGMMLSFVVYTCAVIWVFAARSAWRAWAGLLITAAPLALIVWTLVTPVKP</sequence>
<dbReference type="Proteomes" id="UP000325161">
    <property type="component" value="Chromosome"/>
</dbReference>
<evidence type="ECO:0000313" key="3">
    <source>
        <dbReference type="Proteomes" id="UP000325161"/>
    </source>
</evidence>
<feature type="transmembrane region" description="Helical" evidence="1">
    <location>
        <begin position="45"/>
        <end position="66"/>
    </location>
</feature>
<protein>
    <submittedName>
        <fullName evidence="2">DUF3649 domain-containing protein</fullName>
    </submittedName>
</protein>
<dbReference type="AlphaFoldDB" id="A0A5C0B2Z0"/>
<evidence type="ECO:0000313" key="2">
    <source>
        <dbReference type="EMBL" id="QEI07121.1"/>
    </source>
</evidence>
<reference evidence="2 3" key="1">
    <citation type="submission" date="2019-08" db="EMBL/GenBank/DDBJ databases">
        <title>Amphibian skin-associated Pigmentiphaga: genome sequence and occurrence across geography and hosts.</title>
        <authorList>
            <person name="Bletz M.C."/>
            <person name="Bunk B."/>
            <person name="Sproeer C."/>
            <person name="Biwer P."/>
            <person name="Reiter S."/>
            <person name="Rabemananjara F.C.E."/>
            <person name="Schulz S."/>
            <person name="Overmann J."/>
            <person name="Vences M."/>
        </authorList>
    </citation>
    <scope>NUCLEOTIDE SEQUENCE [LARGE SCALE GENOMIC DNA]</scope>
    <source>
        <strain evidence="2 3">Mada1488</strain>
    </source>
</reference>
<dbReference type="InterPro" id="IPR022109">
    <property type="entry name" value="DUF3649"/>
</dbReference>
<dbReference type="OrthoDB" id="1684279at2"/>
<gene>
    <name evidence="2" type="ORF">FXN63_15700</name>
</gene>
<proteinExistence type="predicted"/>
<dbReference type="KEGG" id="pacr:FXN63_15700"/>
<organism evidence="2 3">
    <name type="scientific">Pigmentiphaga aceris</name>
    <dbReference type="NCBI Taxonomy" id="1940612"/>
    <lineage>
        <taxon>Bacteria</taxon>
        <taxon>Pseudomonadati</taxon>
        <taxon>Pseudomonadota</taxon>
        <taxon>Betaproteobacteria</taxon>
        <taxon>Burkholderiales</taxon>
        <taxon>Alcaligenaceae</taxon>
        <taxon>Pigmentiphaga</taxon>
    </lineage>
</organism>
<dbReference type="EMBL" id="CP043046">
    <property type="protein sequence ID" value="QEI07121.1"/>
    <property type="molecule type" value="Genomic_DNA"/>
</dbReference>
<feature type="transmembrane region" description="Helical" evidence="1">
    <location>
        <begin position="73"/>
        <end position="92"/>
    </location>
</feature>
<keyword evidence="1" id="KW-0472">Membrane</keyword>
<evidence type="ECO:0000256" key="1">
    <source>
        <dbReference type="SAM" id="Phobius"/>
    </source>
</evidence>
<keyword evidence="3" id="KW-1185">Reference proteome</keyword>
<name>A0A5C0B2Z0_9BURK</name>